<dbReference type="AlphaFoldDB" id="A0A235EQ55"/>
<sequence length="85" mass="9714">MEMDGRIFRRIDFLGQDTHQSPDRQGWNDDAENQYSEFHEADVPARKDIVDEIDRPGNGPEYCQEQCPVLDDLCPADFLGGQWGG</sequence>
<protein>
    <submittedName>
        <fullName evidence="2">Uncharacterized protein</fullName>
    </submittedName>
</protein>
<dbReference type="Proteomes" id="UP000215441">
    <property type="component" value="Unassembled WGS sequence"/>
</dbReference>
<gene>
    <name evidence="2" type="ORF">CBY09_04910</name>
</gene>
<proteinExistence type="predicted"/>
<evidence type="ECO:0000256" key="1">
    <source>
        <dbReference type="SAM" id="MobiDB-lite"/>
    </source>
</evidence>
<comment type="caution">
    <text evidence="2">The sequence shown here is derived from an EMBL/GenBank/DDBJ whole genome shotgun (WGS) entry which is preliminary data.</text>
</comment>
<name>A0A235EQ55_9BURK</name>
<reference evidence="2 3" key="1">
    <citation type="submission" date="2017-07" db="EMBL/GenBank/DDBJ databases">
        <title>Acidovorax KNDSW TSA 6 genome sequence and assembly.</title>
        <authorList>
            <person name="Mayilraj S."/>
        </authorList>
    </citation>
    <scope>NUCLEOTIDE SEQUENCE [LARGE SCALE GENOMIC DNA]</scope>
    <source>
        <strain evidence="2 3">KNDSW-TSA6</strain>
    </source>
</reference>
<accession>A0A235EQ55</accession>
<evidence type="ECO:0000313" key="3">
    <source>
        <dbReference type="Proteomes" id="UP000215441"/>
    </source>
</evidence>
<dbReference type="EMBL" id="NOIG01000004">
    <property type="protein sequence ID" value="OYD51171.1"/>
    <property type="molecule type" value="Genomic_DNA"/>
</dbReference>
<keyword evidence="3" id="KW-1185">Reference proteome</keyword>
<evidence type="ECO:0000313" key="2">
    <source>
        <dbReference type="EMBL" id="OYD51171.1"/>
    </source>
</evidence>
<feature type="region of interest" description="Disordered" evidence="1">
    <location>
        <begin position="13"/>
        <end position="39"/>
    </location>
</feature>
<organism evidence="2 3">
    <name type="scientific">Acidovorax kalamii</name>
    <dbReference type="NCBI Taxonomy" id="2004485"/>
    <lineage>
        <taxon>Bacteria</taxon>
        <taxon>Pseudomonadati</taxon>
        <taxon>Pseudomonadota</taxon>
        <taxon>Betaproteobacteria</taxon>
        <taxon>Burkholderiales</taxon>
        <taxon>Comamonadaceae</taxon>
        <taxon>Acidovorax</taxon>
    </lineage>
</organism>